<feature type="domain" description="Nuclear respiratory factor 1 NLS/DNA-binding dimerisation" evidence="2">
    <location>
        <begin position="30"/>
        <end position="97"/>
    </location>
</feature>
<organism evidence="3 4">
    <name type="scientific">Elysia marginata</name>
    <dbReference type="NCBI Taxonomy" id="1093978"/>
    <lineage>
        <taxon>Eukaryota</taxon>
        <taxon>Metazoa</taxon>
        <taxon>Spiralia</taxon>
        <taxon>Lophotrochozoa</taxon>
        <taxon>Mollusca</taxon>
        <taxon>Gastropoda</taxon>
        <taxon>Heterobranchia</taxon>
        <taxon>Euthyneura</taxon>
        <taxon>Panpulmonata</taxon>
        <taxon>Sacoglossa</taxon>
        <taxon>Placobranchoidea</taxon>
        <taxon>Plakobranchidae</taxon>
        <taxon>Elysia</taxon>
    </lineage>
</organism>
<feature type="region of interest" description="Disordered" evidence="1">
    <location>
        <begin position="159"/>
        <end position="187"/>
    </location>
</feature>
<name>A0AAV4EQ70_9GAST</name>
<feature type="compositionally biased region" description="Polar residues" evidence="1">
    <location>
        <begin position="810"/>
        <end position="824"/>
    </location>
</feature>
<evidence type="ECO:0000259" key="2">
    <source>
        <dbReference type="Pfam" id="PF10491"/>
    </source>
</evidence>
<feature type="region of interest" description="Disordered" evidence="1">
    <location>
        <begin position="369"/>
        <end position="388"/>
    </location>
</feature>
<reference evidence="3 4" key="1">
    <citation type="journal article" date="2021" name="Elife">
        <title>Chloroplast acquisition without the gene transfer in kleptoplastic sea slugs, Plakobranchus ocellatus.</title>
        <authorList>
            <person name="Maeda T."/>
            <person name="Takahashi S."/>
            <person name="Yoshida T."/>
            <person name="Shimamura S."/>
            <person name="Takaki Y."/>
            <person name="Nagai Y."/>
            <person name="Toyoda A."/>
            <person name="Suzuki Y."/>
            <person name="Arimoto A."/>
            <person name="Ishii H."/>
            <person name="Satoh N."/>
            <person name="Nishiyama T."/>
            <person name="Hasebe M."/>
            <person name="Maruyama T."/>
            <person name="Minagawa J."/>
            <person name="Obokata J."/>
            <person name="Shigenobu S."/>
        </authorList>
    </citation>
    <scope>NUCLEOTIDE SEQUENCE [LARGE SCALE GENOMIC DNA]</scope>
</reference>
<feature type="compositionally biased region" description="Polar residues" evidence="1">
    <location>
        <begin position="370"/>
        <end position="388"/>
    </location>
</feature>
<accession>A0AAV4EQ70</accession>
<evidence type="ECO:0000313" key="3">
    <source>
        <dbReference type="EMBL" id="GFR63162.1"/>
    </source>
</evidence>
<sequence length="937" mass="104506">MERGKDLPPITLDNTSVSYLVTLIPVLVSMTSKDKMPQEPRFENETDKPAWWPPDVQWRNPKCYMHDHLEKEERLLILRKLVHSCYSYHGVADLLCRLDEMPSPEAEDGLEVIELAEEDKESGSAIDHDGPVFVCCFCLEQFSSHEEVNHHQSICKNSLKQPQSAVSPTSGTVTSKGHRPSPKPAGAKCFLEQEEPSDSKATEASDFLDAILCSRVPSAPVVSSTKAVFTSVSKAQPVAASQPLATGKPVRKPAPASSNPYPFVPTLKTRSQKKLDQIMLKHSMKKKMLKECKEMKAVPKAGAWWRSGKRRVASPTQHPSSCTSQTTFCAALGLVTAKDVKHCDKEQQEVDLDCQIVLVEGPLGSVPGTAESNCSQLPAMSPRSSKSLMSQLCRDSEETGRRKPSFRFLEDEWADKEALEEGRDPQQMSLLSIEFSSPLGIRIKKYMAGEGQLNIVKDPEVFCKTENIDDSYSKLRVRANDYRVTFRRKRRASRFVHTYKFNTKDRLEFKRILQTGLNARSRKIHRQLTKCIVSLKRMSKSEIKEWTEGRKIIISERIVVDDDICITQVDIPEAQMMKALSQKRNGSEYKPGPKCFAGLERRHTSNTPLNRPAMIPYGAPSPPHVPNIFRSRNSHAPSPPRLGSFSRPLTASHFKGYVPQSNPSQRQIAEMSRPQQNRAGFPGQVHLSQHITLAPSIHERRRDMQQGVASISSGSSNSNCQVFTGHNSPNRRKQQLTHVRRDDVDSPLVRQSSQFSTNPFTRRPTTSVSGSHNGQHVENSSFSSSSFSPASMLGRKLSNFDHFSIRNGKLASTSSPSSQRQHLTPAQLVGRHSPLFKQQLHSGHRSRPLPDWGSPGHPALKNGPPNQSPSLLSAPAPTSSRSVSVIQGPQNRAQQHQRRPTPSHQVSKPGLKQHKQQAKPSVSTDEDVMEVICIDDD</sequence>
<feature type="compositionally biased region" description="Low complexity" evidence="1">
    <location>
        <begin position="710"/>
        <end position="719"/>
    </location>
</feature>
<gene>
    <name evidence="3" type="ORF">ElyMa_003597300</name>
</gene>
<dbReference type="Proteomes" id="UP000762676">
    <property type="component" value="Unassembled WGS sequence"/>
</dbReference>
<proteinExistence type="predicted"/>
<feature type="compositionally biased region" description="Low complexity" evidence="1">
    <location>
        <begin position="864"/>
        <end position="882"/>
    </location>
</feature>
<feature type="region of interest" description="Disordered" evidence="1">
    <location>
        <begin position="808"/>
        <end position="929"/>
    </location>
</feature>
<feature type="compositionally biased region" description="Polar residues" evidence="1">
    <location>
        <begin position="659"/>
        <end position="678"/>
    </location>
</feature>
<feature type="region of interest" description="Disordered" evidence="1">
    <location>
        <begin position="703"/>
        <end position="790"/>
    </location>
</feature>
<dbReference type="Pfam" id="PF10491">
    <property type="entry name" value="Nrf1_DNA-bind"/>
    <property type="match status" value="1"/>
</dbReference>
<evidence type="ECO:0000313" key="4">
    <source>
        <dbReference type="Proteomes" id="UP000762676"/>
    </source>
</evidence>
<protein>
    <submittedName>
        <fullName evidence="3">Nuclear respiratory factor 1</fullName>
    </submittedName>
</protein>
<dbReference type="AlphaFoldDB" id="A0AAV4EQ70"/>
<dbReference type="InterPro" id="IPR019525">
    <property type="entry name" value="Nrf1_NLS/DNA-bd_dimer"/>
</dbReference>
<evidence type="ECO:0000256" key="1">
    <source>
        <dbReference type="SAM" id="MobiDB-lite"/>
    </source>
</evidence>
<feature type="compositionally biased region" description="Polar residues" evidence="1">
    <location>
        <begin position="159"/>
        <end position="175"/>
    </location>
</feature>
<keyword evidence="4" id="KW-1185">Reference proteome</keyword>
<dbReference type="EMBL" id="BMAT01007387">
    <property type="protein sequence ID" value="GFR63162.1"/>
    <property type="molecule type" value="Genomic_DNA"/>
</dbReference>
<comment type="caution">
    <text evidence="3">The sequence shown here is derived from an EMBL/GenBank/DDBJ whole genome shotgun (WGS) entry which is preliminary data.</text>
</comment>
<feature type="compositionally biased region" description="Polar residues" evidence="1">
    <location>
        <begin position="883"/>
        <end position="894"/>
    </location>
</feature>
<feature type="region of interest" description="Disordered" evidence="1">
    <location>
        <begin position="657"/>
        <end position="681"/>
    </location>
</feature>
<feature type="region of interest" description="Disordered" evidence="1">
    <location>
        <begin position="242"/>
        <end position="266"/>
    </location>
</feature>
<feature type="compositionally biased region" description="Polar residues" evidence="1">
    <location>
        <begin position="749"/>
        <end position="779"/>
    </location>
</feature>